<reference evidence="2" key="1">
    <citation type="submission" date="2021-01" db="EMBL/GenBank/DDBJ databases">
        <authorList>
            <person name="Corre E."/>
            <person name="Pelletier E."/>
            <person name="Niang G."/>
            <person name="Scheremetjew M."/>
            <person name="Finn R."/>
            <person name="Kale V."/>
            <person name="Holt S."/>
            <person name="Cochrane G."/>
            <person name="Meng A."/>
            <person name="Brown T."/>
            <person name="Cohen L."/>
        </authorList>
    </citation>
    <scope>NUCLEOTIDE SEQUENCE</scope>
    <source>
        <strain evidence="2">Pop2</strain>
    </source>
</reference>
<organism evidence="2">
    <name type="scientific">Ditylum brightwellii</name>
    <dbReference type="NCBI Taxonomy" id="49249"/>
    <lineage>
        <taxon>Eukaryota</taxon>
        <taxon>Sar</taxon>
        <taxon>Stramenopiles</taxon>
        <taxon>Ochrophyta</taxon>
        <taxon>Bacillariophyta</taxon>
        <taxon>Mediophyceae</taxon>
        <taxon>Lithodesmiophycidae</taxon>
        <taxon>Lithodesmiales</taxon>
        <taxon>Lithodesmiaceae</taxon>
        <taxon>Ditylum</taxon>
    </lineage>
</organism>
<feature type="signal peptide" evidence="1">
    <location>
        <begin position="1"/>
        <end position="18"/>
    </location>
</feature>
<gene>
    <name evidence="2" type="ORF">DBRI1063_LOCUS7522</name>
</gene>
<evidence type="ECO:0000313" key="2">
    <source>
        <dbReference type="EMBL" id="CAD9323391.1"/>
    </source>
</evidence>
<name>A0A7S2EA33_9STRA</name>
<protein>
    <submittedName>
        <fullName evidence="2">Uncharacterized protein</fullName>
    </submittedName>
</protein>
<proteinExistence type="predicted"/>
<sequence length="290" mass="31638">MAFRSVLLLFCALASVQAFLPASLVPSGRLLPGVRAAGAGTRGGHPRGVQGGVSWLRGSARTQHLMATTLELTGKSEEELIALAREFFETATGFHSAQRDEMFAPDFVFRGPVIGPLNFKDYTMVLDGSGVYKAFPDMQTNSFGYSIDPTEPNRVWFMYRYTGTHTGRLFEKSPLLPTISPTGKPLKCGLEAGSILFNENAKVRLFTPGNVVDRDPPQDTTHGGNGLLFGILASLGLNVSPVLATKYTGGLTRVLVKIAGGGPLPMSDFKDVPQWYKDYRPWREMTQGYR</sequence>
<feature type="chain" id="PRO_5031019215" evidence="1">
    <location>
        <begin position="19"/>
        <end position="290"/>
    </location>
</feature>
<evidence type="ECO:0000256" key="1">
    <source>
        <dbReference type="SAM" id="SignalP"/>
    </source>
</evidence>
<accession>A0A7S2EA33</accession>
<dbReference type="EMBL" id="HBGN01011802">
    <property type="protein sequence ID" value="CAD9323391.1"/>
    <property type="molecule type" value="Transcribed_RNA"/>
</dbReference>
<dbReference type="SUPFAM" id="SSF54427">
    <property type="entry name" value="NTF2-like"/>
    <property type="match status" value="1"/>
</dbReference>
<dbReference type="AlphaFoldDB" id="A0A7S2EA33"/>
<dbReference type="Gene3D" id="3.10.450.50">
    <property type="match status" value="1"/>
</dbReference>
<keyword evidence="1" id="KW-0732">Signal</keyword>
<dbReference type="InterPro" id="IPR032710">
    <property type="entry name" value="NTF2-like_dom_sf"/>
</dbReference>